<keyword evidence="3" id="KW-1185">Reference proteome</keyword>
<dbReference type="AlphaFoldDB" id="A0A512DIC1"/>
<comment type="caution">
    <text evidence="2">The sequence shown here is derived from an EMBL/GenBank/DDBJ whole genome shotgun (WGS) entry which is preliminary data.</text>
</comment>
<accession>A0A512DIC1</accession>
<reference evidence="2 3" key="1">
    <citation type="submission" date="2019-07" db="EMBL/GenBank/DDBJ databases">
        <title>Whole genome shotgun sequence of Skermanella aerolata NBRC 106429.</title>
        <authorList>
            <person name="Hosoyama A."/>
            <person name="Uohara A."/>
            <person name="Ohji S."/>
            <person name="Ichikawa N."/>
        </authorList>
    </citation>
    <scope>NUCLEOTIDE SEQUENCE [LARGE SCALE GENOMIC DNA]</scope>
    <source>
        <strain evidence="2 3">NBRC 106429</strain>
    </source>
</reference>
<evidence type="ECO:0000313" key="2">
    <source>
        <dbReference type="EMBL" id="GEO36231.1"/>
    </source>
</evidence>
<keyword evidence="1" id="KW-0732">Signal</keyword>
<evidence type="ECO:0000313" key="3">
    <source>
        <dbReference type="Proteomes" id="UP000321523"/>
    </source>
</evidence>
<feature type="chain" id="PRO_5021739139" description="DUF1318 domain-containing protein" evidence="1">
    <location>
        <begin position="27"/>
        <end position="113"/>
    </location>
</feature>
<evidence type="ECO:0000256" key="1">
    <source>
        <dbReference type="SAM" id="SignalP"/>
    </source>
</evidence>
<feature type="signal peptide" evidence="1">
    <location>
        <begin position="1"/>
        <end position="26"/>
    </location>
</feature>
<proteinExistence type="predicted"/>
<dbReference type="Pfam" id="PF07027">
    <property type="entry name" value="DUF1318"/>
    <property type="match status" value="1"/>
</dbReference>
<protein>
    <recommendedName>
        <fullName evidence="4">DUF1318 domain-containing protein</fullName>
    </recommendedName>
</protein>
<sequence length="113" mass="11922">MTRLSMVLALALGICLSAPAPSYAQASLDAAKQSGLIGERPDGLVGFVADTVPAALRAQVEQVNAQRMQRYDQVARSNGAPVDGVQAMAGRQLIDRTPAGQYVLSPSGRWVKK</sequence>
<dbReference type="PIRSF" id="PIRSF025560">
    <property type="entry name" value="UCP025560"/>
    <property type="match status" value="1"/>
</dbReference>
<gene>
    <name evidence="2" type="ORF">SAE02_03790</name>
</gene>
<dbReference type="InterPro" id="IPR008309">
    <property type="entry name" value="YdbL"/>
</dbReference>
<dbReference type="Proteomes" id="UP000321523">
    <property type="component" value="Unassembled WGS sequence"/>
</dbReference>
<dbReference type="EMBL" id="BJYZ01000002">
    <property type="protein sequence ID" value="GEO36231.1"/>
    <property type="molecule type" value="Genomic_DNA"/>
</dbReference>
<organism evidence="2 3">
    <name type="scientific">Skermanella aerolata</name>
    <dbReference type="NCBI Taxonomy" id="393310"/>
    <lineage>
        <taxon>Bacteria</taxon>
        <taxon>Pseudomonadati</taxon>
        <taxon>Pseudomonadota</taxon>
        <taxon>Alphaproteobacteria</taxon>
        <taxon>Rhodospirillales</taxon>
        <taxon>Azospirillaceae</taxon>
        <taxon>Skermanella</taxon>
    </lineage>
</organism>
<evidence type="ECO:0008006" key="4">
    <source>
        <dbReference type="Google" id="ProtNLM"/>
    </source>
</evidence>
<name>A0A512DIC1_9PROT</name>
<dbReference type="OrthoDB" id="7362294at2"/>